<accession>A0A542XBK0</accession>
<comment type="caution">
    <text evidence="1">The sequence shown here is derived from an EMBL/GenBank/DDBJ whole genome shotgun (WGS) entry which is preliminary data.</text>
</comment>
<gene>
    <name evidence="1" type="ORF">FB554_1353</name>
</gene>
<dbReference type="EMBL" id="VFOK01000001">
    <property type="protein sequence ID" value="TQL33215.1"/>
    <property type="molecule type" value="Genomic_DNA"/>
</dbReference>
<evidence type="ECO:0000313" key="1">
    <source>
        <dbReference type="EMBL" id="TQL33215.1"/>
    </source>
</evidence>
<name>A0A542XBK0_9MICO</name>
<dbReference type="AlphaFoldDB" id="A0A542XBK0"/>
<organism evidence="1 2">
    <name type="scientific">Barrientosiimonas humi</name>
    <dbReference type="NCBI Taxonomy" id="999931"/>
    <lineage>
        <taxon>Bacteria</taxon>
        <taxon>Bacillati</taxon>
        <taxon>Actinomycetota</taxon>
        <taxon>Actinomycetes</taxon>
        <taxon>Micrococcales</taxon>
        <taxon>Dermacoccaceae</taxon>
        <taxon>Barrientosiimonas</taxon>
    </lineage>
</organism>
<protein>
    <submittedName>
        <fullName evidence="1">Uncharacterized protein</fullName>
    </submittedName>
</protein>
<reference evidence="1 2" key="1">
    <citation type="submission" date="2019-06" db="EMBL/GenBank/DDBJ databases">
        <title>Sequencing the genomes of 1000 actinobacteria strains.</title>
        <authorList>
            <person name="Klenk H.-P."/>
        </authorList>
    </citation>
    <scope>NUCLEOTIDE SEQUENCE [LARGE SCALE GENOMIC DNA]</scope>
    <source>
        <strain evidence="1 2">DSM 24617</strain>
    </source>
</reference>
<keyword evidence="2" id="KW-1185">Reference proteome</keyword>
<evidence type="ECO:0000313" key="2">
    <source>
        <dbReference type="Proteomes" id="UP000318336"/>
    </source>
</evidence>
<proteinExistence type="predicted"/>
<dbReference type="Proteomes" id="UP000318336">
    <property type="component" value="Unassembled WGS sequence"/>
</dbReference>
<sequence>MSAPLITHLGSDAPVDLAALSEDAWRLWLDGHACGYAAGLERGRQLQDAELGALQRAAAAVVHAAAQLPDRGHELSVEAAARREAAGVAAFRADHARRRGQAGGAHA</sequence>